<dbReference type="PANTHER" id="PTHR33371">
    <property type="entry name" value="INTERMEMBRANE PHOSPHOLIPID TRANSPORT SYSTEM BINDING PROTEIN MLAD-RELATED"/>
    <property type="match status" value="1"/>
</dbReference>
<sequence length="374" mass="39781">MAANMFRGGFAETVPVTVISQRAGLVMNPDAKVQVRGVQVGRVAEIEALPTGQAAIHLAIDPKRLDAIPANALVDIASPTVFGAKQVQFVFPENPSPESLRPGQVIEAQHVMVEVNTVFEQLTSVLSSVEPTKLNATLGAIAQAMAGRGERLGQMLSDLNSYLATIEPSLPALRADLQTAPRVLNAYADAATDFVDIADNAARISDSIVDETDNLDAALVSVIGLADVGTEVVGQNRDPLAEVTRLLVPTTDLLNKYNQALWCALAGMVEAAGRPPLKQPGVMVLTGFLWAQERYRYPMDLPKAGATGGPQCTGLPKMPFEGVPPYVVADTGTNPWRRTYPGIILNADIIKQIMFPDTETSGPPRNTAQIGQPG</sequence>
<dbReference type="InterPro" id="IPR052336">
    <property type="entry name" value="MlaD_Phospholipid_Transporter"/>
</dbReference>
<dbReference type="InterPro" id="IPR024516">
    <property type="entry name" value="Mce_C"/>
</dbReference>
<feature type="domain" description="Mce/MlaD" evidence="1">
    <location>
        <begin position="13"/>
        <end position="90"/>
    </location>
</feature>
<comment type="caution">
    <text evidence="3">The sequence shown here is derived from an EMBL/GenBank/DDBJ whole genome shotgun (WGS) entry which is preliminary data.</text>
</comment>
<dbReference type="GO" id="GO:0005576">
    <property type="term" value="C:extracellular region"/>
    <property type="evidence" value="ECO:0007669"/>
    <property type="project" value="TreeGrafter"/>
</dbReference>
<keyword evidence="4" id="KW-1185">Reference proteome</keyword>
<organism evidence="3 4">
    <name type="scientific">Mycolicibacterium phlei DSM 43239 = CCUG 21000</name>
    <dbReference type="NCBI Taxonomy" id="1226750"/>
    <lineage>
        <taxon>Bacteria</taxon>
        <taxon>Bacillati</taxon>
        <taxon>Actinomycetota</taxon>
        <taxon>Actinomycetes</taxon>
        <taxon>Mycobacteriales</taxon>
        <taxon>Mycobacteriaceae</taxon>
        <taxon>Mycolicibacterium</taxon>
    </lineage>
</organism>
<dbReference type="Proteomes" id="UP000325690">
    <property type="component" value="Unassembled WGS sequence"/>
</dbReference>
<dbReference type="InterPro" id="IPR005693">
    <property type="entry name" value="Mce"/>
</dbReference>
<dbReference type="AlphaFoldDB" id="A0A5N5UZ58"/>
<evidence type="ECO:0000313" key="3">
    <source>
        <dbReference type="EMBL" id="KAB7754922.1"/>
    </source>
</evidence>
<feature type="domain" description="Mammalian cell entry C-terminal" evidence="2">
    <location>
        <begin position="96"/>
        <end position="310"/>
    </location>
</feature>
<gene>
    <name evidence="3" type="ORF">MPHL21000_14670</name>
</gene>
<protein>
    <submittedName>
        <fullName evidence="3">Virulence factor Mce family protein</fullName>
    </submittedName>
</protein>
<dbReference type="Pfam" id="PF11887">
    <property type="entry name" value="Mce4_CUP1"/>
    <property type="match status" value="1"/>
</dbReference>
<dbReference type="PANTHER" id="PTHR33371:SF19">
    <property type="entry name" value="MCE-FAMILY PROTEIN MCE4A"/>
    <property type="match status" value="1"/>
</dbReference>
<dbReference type="GO" id="GO:0051701">
    <property type="term" value="P:biological process involved in interaction with host"/>
    <property type="evidence" value="ECO:0007669"/>
    <property type="project" value="TreeGrafter"/>
</dbReference>
<dbReference type="InterPro" id="IPR003399">
    <property type="entry name" value="Mce/MlaD"/>
</dbReference>
<dbReference type="Pfam" id="PF02470">
    <property type="entry name" value="MlaD"/>
    <property type="match status" value="1"/>
</dbReference>
<dbReference type="NCBIfam" id="TIGR00996">
    <property type="entry name" value="Mtu_fam_mce"/>
    <property type="match status" value="1"/>
</dbReference>
<evidence type="ECO:0000259" key="1">
    <source>
        <dbReference type="Pfam" id="PF02470"/>
    </source>
</evidence>
<proteinExistence type="predicted"/>
<name>A0A5N5UZ58_MYCPH</name>
<reference evidence="3 4" key="1">
    <citation type="submission" date="2012-10" db="EMBL/GenBank/DDBJ databases">
        <title>The draft sequence of the Mycobacterium pheli genome.</title>
        <authorList>
            <person name="Pettersson B.M.F."/>
            <person name="Das S."/>
            <person name="Dasgupta S."/>
            <person name="Bhattacharya A."/>
            <person name="Kirsebom L.A."/>
        </authorList>
    </citation>
    <scope>NUCLEOTIDE SEQUENCE [LARGE SCALE GENOMIC DNA]</scope>
    <source>
        <strain evidence="3 4">CCUG 21000</strain>
    </source>
</reference>
<dbReference type="EMBL" id="ANBP01000021">
    <property type="protein sequence ID" value="KAB7754922.1"/>
    <property type="molecule type" value="Genomic_DNA"/>
</dbReference>
<evidence type="ECO:0000259" key="2">
    <source>
        <dbReference type="Pfam" id="PF11887"/>
    </source>
</evidence>
<evidence type="ECO:0000313" key="4">
    <source>
        <dbReference type="Proteomes" id="UP000325690"/>
    </source>
</evidence>
<accession>A0A5N5UZ58</accession>